<sequence>MQKTGHKKHTATVYLKSNQFQQVTPKNLCLAEADVQITLLALSYDYVATATNASKLLAFVTYLYNNQLPHPSSLPDCPLPSSRDQIGVIYLSAICHPHLSSLHIHTFPLHSKTTTCSQILATKQTIRMIFLPY</sequence>
<evidence type="ECO:0000313" key="1">
    <source>
        <dbReference type="EMBL" id="VEL16178.1"/>
    </source>
</evidence>
<organism evidence="1 2">
    <name type="scientific">Protopolystoma xenopodis</name>
    <dbReference type="NCBI Taxonomy" id="117903"/>
    <lineage>
        <taxon>Eukaryota</taxon>
        <taxon>Metazoa</taxon>
        <taxon>Spiralia</taxon>
        <taxon>Lophotrochozoa</taxon>
        <taxon>Platyhelminthes</taxon>
        <taxon>Monogenea</taxon>
        <taxon>Polyopisthocotylea</taxon>
        <taxon>Polystomatidea</taxon>
        <taxon>Polystomatidae</taxon>
        <taxon>Protopolystoma</taxon>
    </lineage>
</organism>
<keyword evidence="2" id="KW-1185">Reference proteome</keyword>
<comment type="caution">
    <text evidence="1">The sequence shown here is derived from an EMBL/GenBank/DDBJ whole genome shotgun (WGS) entry which is preliminary data.</text>
</comment>
<dbReference type="AlphaFoldDB" id="A0A448WNE7"/>
<reference evidence="1" key="1">
    <citation type="submission" date="2018-11" db="EMBL/GenBank/DDBJ databases">
        <authorList>
            <consortium name="Pathogen Informatics"/>
        </authorList>
    </citation>
    <scope>NUCLEOTIDE SEQUENCE</scope>
</reference>
<proteinExistence type="predicted"/>
<name>A0A448WNE7_9PLAT</name>
<accession>A0A448WNE7</accession>
<evidence type="ECO:0000313" key="2">
    <source>
        <dbReference type="Proteomes" id="UP000784294"/>
    </source>
</evidence>
<protein>
    <submittedName>
        <fullName evidence="1">Uncharacterized protein</fullName>
    </submittedName>
</protein>
<gene>
    <name evidence="1" type="ORF">PXEA_LOCUS9618</name>
</gene>
<dbReference type="Proteomes" id="UP000784294">
    <property type="component" value="Unassembled WGS sequence"/>
</dbReference>
<dbReference type="EMBL" id="CAAALY010027461">
    <property type="protein sequence ID" value="VEL16178.1"/>
    <property type="molecule type" value="Genomic_DNA"/>
</dbReference>